<proteinExistence type="predicted"/>
<accession>A0ACD5X3K6</accession>
<reference evidence="1" key="1">
    <citation type="submission" date="2021-05" db="EMBL/GenBank/DDBJ databases">
        <authorList>
            <person name="Scholz U."/>
            <person name="Mascher M."/>
            <person name="Fiebig A."/>
        </authorList>
    </citation>
    <scope>NUCLEOTIDE SEQUENCE [LARGE SCALE GENOMIC DNA]</scope>
</reference>
<evidence type="ECO:0000313" key="2">
    <source>
        <dbReference type="Proteomes" id="UP001732700"/>
    </source>
</evidence>
<protein>
    <submittedName>
        <fullName evidence="1">Uncharacterized protein</fullName>
    </submittedName>
</protein>
<dbReference type="Proteomes" id="UP001732700">
    <property type="component" value="Chromosome 4D"/>
</dbReference>
<sequence length="308" mass="34975">MDQGAGAGAATGITKGGQGGDADGSSEADGHGAMEDGLWRGRGCGIDHRCGIGYRFCIDELARRDLVESIVEQYTRRYLEVPHVQYYVDVLKMLLEVKSDQELMSMFDKHAKTKVVQIFVQYCDPSEPYEPIKDYCSDDVHIQADNNIKESEDSYLCNPMPENEHVGIDEEKMYLDKEPIPLNVVLFSNKEKDKTYVLEDGNEDESEEDSKDEVEVEEEEEFHEANHDPNVEYDKDDPPMTVGSTYPSMAEFKLALSQHAIKREFEYNTEKSAPCRFRGYCQRRDEDGCPWKIPASTTVDMHIVVVIV</sequence>
<reference evidence="1" key="2">
    <citation type="submission" date="2025-09" db="UniProtKB">
        <authorList>
            <consortium name="EnsemblPlants"/>
        </authorList>
    </citation>
    <scope>IDENTIFICATION</scope>
</reference>
<name>A0ACD5X3K6_AVESA</name>
<dbReference type="EnsemblPlants" id="AVESA.00010b.r2.4DG0733290.1">
    <property type="protein sequence ID" value="AVESA.00010b.r2.4DG0733290.1.CDS"/>
    <property type="gene ID" value="AVESA.00010b.r2.4DG0733290"/>
</dbReference>
<evidence type="ECO:0000313" key="1">
    <source>
        <dbReference type="EnsemblPlants" id="AVESA.00010b.r2.4DG0733290.1.CDS"/>
    </source>
</evidence>
<keyword evidence="2" id="KW-1185">Reference proteome</keyword>
<organism evidence="1 2">
    <name type="scientific">Avena sativa</name>
    <name type="common">Oat</name>
    <dbReference type="NCBI Taxonomy" id="4498"/>
    <lineage>
        <taxon>Eukaryota</taxon>
        <taxon>Viridiplantae</taxon>
        <taxon>Streptophyta</taxon>
        <taxon>Embryophyta</taxon>
        <taxon>Tracheophyta</taxon>
        <taxon>Spermatophyta</taxon>
        <taxon>Magnoliopsida</taxon>
        <taxon>Liliopsida</taxon>
        <taxon>Poales</taxon>
        <taxon>Poaceae</taxon>
        <taxon>BOP clade</taxon>
        <taxon>Pooideae</taxon>
        <taxon>Poodae</taxon>
        <taxon>Poeae</taxon>
        <taxon>Poeae Chloroplast Group 1 (Aveneae type)</taxon>
        <taxon>Aveninae</taxon>
        <taxon>Avena</taxon>
    </lineage>
</organism>